<dbReference type="Pfam" id="PF05816">
    <property type="entry name" value="TelA"/>
    <property type="match status" value="1"/>
</dbReference>
<dbReference type="Proteomes" id="UP000037146">
    <property type="component" value="Unassembled WGS sequence"/>
</dbReference>
<organism evidence="3 4">
    <name type="scientific">Peribacillus loiseleuriae</name>
    <dbReference type="NCBI Taxonomy" id="1679170"/>
    <lineage>
        <taxon>Bacteria</taxon>
        <taxon>Bacillati</taxon>
        <taxon>Bacillota</taxon>
        <taxon>Bacilli</taxon>
        <taxon>Bacillales</taxon>
        <taxon>Bacillaceae</taxon>
        <taxon>Peribacillus</taxon>
    </lineage>
</organism>
<dbReference type="STRING" id="1679170.AC625_02050"/>
<sequence>MSEDERSLDQSIVTHPFATELPSEGKKVIDTISEDSRQKALQIVQELRLNNRQALVTFGMPAQSKLLVFSNTMLDQVQRQDIGEIGEILTDLIGKLNEVNPDELTPVRQSFFERWFRKKTRSPQETMSRFQKASAQIDRISVKLSRSKNILLADIVMLDRLYEHNKEYFHMLNIYIAAGELKLEELHGNSIPTAEHVAKMETDPLKKQELDDILSYTDLLEKRVYDLKISREITLQSAPQIRLIQHTNQLLVEKIQSSIMTAIPLWKNQMSIAFSFLRQNHAASANKQVSEKTEKLFVTNNELEKLAQTHESLRSTLAESLIIQAEGNSNRQHVEQEFRSIETALKQKLSEK</sequence>
<protein>
    <recommendedName>
        <fullName evidence="5">Tellurite resistance protein TelA</fullName>
    </recommendedName>
</protein>
<name>A0A0K9H0X2_9BACI</name>
<dbReference type="PANTHER" id="PTHR38432:SF1">
    <property type="entry name" value="TELA-LIKE PROTEIN SAOUHSC_01408"/>
    <property type="match status" value="1"/>
</dbReference>
<comment type="caution">
    <text evidence="3">The sequence shown here is derived from an EMBL/GenBank/DDBJ whole genome shotgun (WGS) entry which is preliminary data.</text>
</comment>
<dbReference type="InterPro" id="IPR008863">
    <property type="entry name" value="Toxic_anion-R_TelA"/>
</dbReference>
<accession>A0A0K9H0X2</accession>
<evidence type="ECO:0000313" key="3">
    <source>
        <dbReference type="EMBL" id="KMY52187.1"/>
    </source>
</evidence>
<evidence type="ECO:0000256" key="1">
    <source>
        <dbReference type="ARBA" id="ARBA00005541"/>
    </source>
</evidence>
<evidence type="ECO:0000256" key="2">
    <source>
        <dbReference type="PIRNR" id="PIRNR026508"/>
    </source>
</evidence>
<reference evidence="4" key="1">
    <citation type="submission" date="2015-07" db="EMBL/GenBank/DDBJ databases">
        <title>Genome sequencing project for genomic taxonomy and phylogenomics of Bacillus-like bacteria.</title>
        <authorList>
            <person name="Liu B."/>
            <person name="Wang J."/>
            <person name="Zhu Y."/>
            <person name="Liu G."/>
            <person name="Chen Q."/>
            <person name="Chen Z."/>
            <person name="Lan J."/>
            <person name="Che J."/>
            <person name="Ge C."/>
            <person name="Shi H."/>
            <person name="Pan Z."/>
            <person name="Liu X."/>
        </authorList>
    </citation>
    <scope>NUCLEOTIDE SEQUENCE [LARGE SCALE GENOMIC DNA]</scope>
    <source>
        <strain evidence="4">FJAT-27997</strain>
    </source>
</reference>
<gene>
    <name evidence="3" type="ORF">AC625_02050</name>
</gene>
<keyword evidence="4" id="KW-1185">Reference proteome</keyword>
<comment type="similarity">
    <text evidence="1 2">Belongs to the TelA family.</text>
</comment>
<dbReference type="OrthoDB" id="9768858at2"/>
<dbReference type="PIRSF" id="PIRSF026508">
    <property type="entry name" value="TelA"/>
    <property type="match status" value="1"/>
</dbReference>
<dbReference type="EMBL" id="LFZW01000001">
    <property type="protein sequence ID" value="KMY52187.1"/>
    <property type="molecule type" value="Genomic_DNA"/>
</dbReference>
<dbReference type="PATRIC" id="fig|1679170.3.peg.399"/>
<dbReference type="AlphaFoldDB" id="A0A0K9H0X2"/>
<proteinExistence type="inferred from homology"/>
<dbReference type="PANTHER" id="PTHR38432">
    <property type="entry name" value="TELA-LIKE PROTEIN SAOUHSC_01408"/>
    <property type="match status" value="1"/>
</dbReference>
<evidence type="ECO:0000313" key="4">
    <source>
        <dbReference type="Proteomes" id="UP000037146"/>
    </source>
</evidence>
<evidence type="ECO:0008006" key="5">
    <source>
        <dbReference type="Google" id="ProtNLM"/>
    </source>
</evidence>